<feature type="compositionally biased region" description="Polar residues" evidence="1">
    <location>
        <begin position="28"/>
        <end position="41"/>
    </location>
</feature>
<evidence type="ECO:0000256" key="1">
    <source>
        <dbReference type="SAM" id="MobiDB-lite"/>
    </source>
</evidence>
<dbReference type="EMBL" id="GBRD01005037">
    <property type="protein sequence ID" value="JAG60784.1"/>
    <property type="molecule type" value="Transcribed_RNA"/>
</dbReference>
<protein>
    <submittedName>
        <fullName evidence="2">Uncharacterized protein</fullName>
    </submittedName>
</protein>
<dbReference type="AlphaFoldDB" id="A0A0K8T5H2"/>
<reference evidence="2" key="1">
    <citation type="submission" date="2014-09" db="EMBL/GenBank/DDBJ databases">
        <authorList>
            <person name="Magalhaes I.L.F."/>
            <person name="Oliveira U."/>
            <person name="Santos F.R."/>
            <person name="Vidigal T.H.D.A."/>
            <person name="Brescovit A.D."/>
            <person name="Santos A.J."/>
        </authorList>
    </citation>
    <scope>NUCLEOTIDE SEQUENCE</scope>
</reference>
<accession>A0A0K8T5H2</accession>
<name>A0A0K8T5H2_LYGHE</name>
<sequence>MNSNHIKCPYCTKKFKTERGRKCHQTRTRGTLTPSTSTGVKNTRPPWEFFRPSYELETDTDTTQSFTPIFKKLPRDHGDHCNSGGIRIGFGEGDRPRDISLTSSGCWRGGPVGPEPKFRATFRRDEERNARTTFSSRTKR</sequence>
<feature type="region of interest" description="Disordered" evidence="1">
    <location>
        <begin position="77"/>
        <end position="96"/>
    </location>
</feature>
<proteinExistence type="predicted"/>
<feature type="compositionally biased region" description="Basic and acidic residues" evidence="1">
    <location>
        <begin position="116"/>
        <end position="130"/>
    </location>
</feature>
<feature type="region of interest" description="Disordered" evidence="1">
    <location>
        <begin position="101"/>
        <end position="140"/>
    </location>
</feature>
<feature type="compositionally biased region" description="Polar residues" evidence="1">
    <location>
        <begin position="131"/>
        <end position="140"/>
    </location>
</feature>
<feature type="region of interest" description="Disordered" evidence="1">
    <location>
        <begin position="22"/>
        <end position="47"/>
    </location>
</feature>
<organism evidence="2">
    <name type="scientific">Lygus hesperus</name>
    <name type="common">Western plant bug</name>
    <dbReference type="NCBI Taxonomy" id="30085"/>
    <lineage>
        <taxon>Eukaryota</taxon>
        <taxon>Metazoa</taxon>
        <taxon>Ecdysozoa</taxon>
        <taxon>Arthropoda</taxon>
        <taxon>Hexapoda</taxon>
        <taxon>Insecta</taxon>
        <taxon>Pterygota</taxon>
        <taxon>Neoptera</taxon>
        <taxon>Paraneoptera</taxon>
        <taxon>Hemiptera</taxon>
        <taxon>Heteroptera</taxon>
        <taxon>Panheteroptera</taxon>
        <taxon>Cimicomorpha</taxon>
        <taxon>Miridae</taxon>
        <taxon>Mirini</taxon>
        <taxon>Lygus</taxon>
    </lineage>
</organism>
<evidence type="ECO:0000313" key="2">
    <source>
        <dbReference type="EMBL" id="JAG60784.1"/>
    </source>
</evidence>